<evidence type="ECO:0000256" key="1">
    <source>
        <dbReference type="SAM" id="Phobius"/>
    </source>
</evidence>
<feature type="transmembrane region" description="Helical" evidence="1">
    <location>
        <begin position="29"/>
        <end position="50"/>
    </location>
</feature>
<keyword evidence="1" id="KW-0472">Membrane</keyword>
<dbReference type="EMBL" id="JRNN01000072">
    <property type="protein sequence ID" value="KGF34223.1"/>
    <property type="molecule type" value="Genomic_DNA"/>
</dbReference>
<comment type="caution">
    <text evidence="2">The sequence shown here is derived from an EMBL/GenBank/DDBJ whole genome shotgun (WGS) entry which is preliminary data.</text>
</comment>
<dbReference type="Proteomes" id="UP000029556">
    <property type="component" value="Unassembled WGS sequence"/>
</dbReference>
<proteinExistence type="predicted"/>
<dbReference type="Pfam" id="PF13150">
    <property type="entry name" value="TraL_transposon"/>
    <property type="match status" value="1"/>
</dbReference>
<keyword evidence="1" id="KW-0812">Transmembrane</keyword>
<keyword evidence="1" id="KW-1133">Transmembrane helix</keyword>
<evidence type="ECO:0000313" key="2">
    <source>
        <dbReference type="EMBL" id="KGF34223.1"/>
    </source>
</evidence>
<dbReference type="InterPro" id="IPR025050">
    <property type="entry name" value="TraL_transposon"/>
</dbReference>
<organism evidence="2 3">
    <name type="scientific">Hoylesella buccalis DNF00853</name>
    <dbReference type="NCBI Taxonomy" id="1401074"/>
    <lineage>
        <taxon>Bacteria</taxon>
        <taxon>Pseudomonadati</taxon>
        <taxon>Bacteroidota</taxon>
        <taxon>Bacteroidia</taxon>
        <taxon>Bacteroidales</taxon>
        <taxon>Prevotellaceae</taxon>
        <taxon>Hoylesella</taxon>
    </lineage>
</organism>
<accession>A0A095ZHP8</accession>
<gene>
    <name evidence="2" type="ORF">HMPREF2137_08390</name>
</gene>
<dbReference type="AlphaFoldDB" id="A0A095ZHP8"/>
<name>A0A095ZHP8_9BACT</name>
<protein>
    <submittedName>
        <fullName evidence="2">Conjugal transfer protein TraL</fullName>
    </submittedName>
</protein>
<dbReference type="GeneID" id="97998160"/>
<dbReference type="RefSeq" id="WP_023058404.1">
    <property type="nucleotide sequence ID" value="NZ_JRNN01000072.1"/>
</dbReference>
<reference evidence="2 3" key="1">
    <citation type="submission" date="2014-07" db="EMBL/GenBank/DDBJ databases">
        <authorList>
            <person name="McCorrison J."/>
            <person name="Sanka R."/>
            <person name="Torralba M."/>
            <person name="Gillis M."/>
            <person name="Haft D.H."/>
            <person name="Methe B."/>
            <person name="Sutton G."/>
            <person name="Nelson K.E."/>
        </authorList>
    </citation>
    <scope>NUCLEOTIDE SEQUENCE [LARGE SCALE GENOMIC DNA]</scope>
    <source>
        <strain evidence="2 3">DNF00853</strain>
    </source>
</reference>
<evidence type="ECO:0000313" key="3">
    <source>
        <dbReference type="Proteomes" id="UP000029556"/>
    </source>
</evidence>
<dbReference type="OrthoDB" id="1017135at2"/>
<sequence>MKKKSLFRMMQEGAEARLRRLCGRIPAHLRLYVVLTMLLFFAILANYVFFNGLYRIFSDGDSEEETLPAIEHIETPEVRRLYPNDSINLLKYYDYVPIQKKDSLQYEHLA</sequence>